<dbReference type="InterPro" id="IPR000917">
    <property type="entry name" value="Sulfatase_N"/>
</dbReference>
<dbReference type="PIRSF" id="PIRSF000972">
    <property type="entry name" value="Arylsulf_plant"/>
    <property type="match status" value="1"/>
</dbReference>
<evidence type="ECO:0000256" key="6">
    <source>
        <dbReference type="PIRSR" id="PIRSR000972-50"/>
    </source>
</evidence>
<evidence type="ECO:0000256" key="1">
    <source>
        <dbReference type="ARBA" id="ARBA00008779"/>
    </source>
</evidence>
<dbReference type="SUPFAM" id="SSF53649">
    <property type="entry name" value="Alkaline phosphatase-like"/>
    <property type="match status" value="1"/>
</dbReference>
<comment type="catalytic activity">
    <reaction evidence="5">
        <text>an aryl sulfate + H2O = a phenol + sulfate + H(+)</text>
        <dbReference type="Rhea" id="RHEA:17261"/>
        <dbReference type="ChEBI" id="CHEBI:15377"/>
        <dbReference type="ChEBI" id="CHEBI:15378"/>
        <dbReference type="ChEBI" id="CHEBI:16189"/>
        <dbReference type="ChEBI" id="CHEBI:33853"/>
        <dbReference type="ChEBI" id="CHEBI:140317"/>
        <dbReference type="EC" id="3.1.6.1"/>
    </reaction>
</comment>
<dbReference type="PANTHER" id="PTHR43108:SF8">
    <property type="entry name" value="SD21168P"/>
    <property type="match status" value="1"/>
</dbReference>
<dbReference type="OMA" id="WCHGEHE"/>
<organism evidence="9 10">
    <name type="scientific">Aspergillus carbonarius (strain ITEM 5010)</name>
    <dbReference type="NCBI Taxonomy" id="602072"/>
    <lineage>
        <taxon>Eukaryota</taxon>
        <taxon>Fungi</taxon>
        <taxon>Dikarya</taxon>
        <taxon>Ascomycota</taxon>
        <taxon>Pezizomycotina</taxon>
        <taxon>Eurotiomycetes</taxon>
        <taxon>Eurotiomycetidae</taxon>
        <taxon>Eurotiales</taxon>
        <taxon>Aspergillaceae</taxon>
        <taxon>Aspergillus</taxon>
        <taxon>Aspergillus subgen. Circumdati</taxon>
    </lineage>
</organism>
<sequence length="578" mass="65001">MMFLLPLLALSVGCQALATQQVLLEESAVSGRKPNFLFILTDDQDLRMNSPAYMPRTQAKIKDKGTEFQNHFVTTSLCCPSRVSLWTGRQAHNTNVTDVKPPYGGYPKFVAQGFNENFLPVWLQSAGYNTFYTGKLFNAHSLWTYNAPFVNGFNGSDFLLDPYTYSYWNSTYQRNHEAPRSYEGQYTTDVMQEKALGLLDDALGSDSPFFLTVAPIAPHTNIDVESGDAGAPKMTEPLPAPRHAHLFADAKVPRTPNFNPLEDSGAGWVATLELQNQTVIDYEDHLYRQRLRALQAVDEMVDALITRLERSGQIDNTYIIYSADNGYHIGHHRLPPGKTTGYEEDIRVPFYIRGPGIAEGQIVDRVTTHIDIAPTLFELAGVPLREDFDGTPMPVSVNKKSESILHEHVTVEFWGHSVLEGEYGSIGHGGSFAMPNNTYKSARILSEEYNLYYSVWCDGDHELYDLSTDPYQMNNLYPKLDSMQLLGRPLSRVIDRVDALLLVLKSCKGNTCIQPWRVLHPEGSVDSLRDALHLKYDVFYTNQPKVSYSACENGYIIAAEGPQVGFQYRDGLSWEAWT</sequence>
<dbReference type="InterPro" id="IPR024607">
    <property type="entry name" value="Sulfatase_CS"/>
</dbReference>
<dbReference type="VEuPathDB" id="FungiDB:ASPCADRAFT_174885"/>
<protein>
    <recommendedName>
        <fullName evidence="5">Arylsulfatase</fullName>
        <shortName evidence="5">AS</shortName>
        <ecNumber evidence="5">3.1.6.1</ecNumber>
    </recommendedName>
    <alternativeName>
        <fullName evidence="5">Aryl-sulfate sulphohydrolase</fullName>
    </alternativeName>
</protein>
<evidence type="ECO:0000259" key="8">
    <source>
        <dbReference type="Pfam" id="PF00884"/>
    </source>
</evidence>
<evidence type="ECO:0000313" key="10">
    <source>
        <dbReference type="Proteomes" id="UP000188318"/>
    </source>
</evidence>
<name>A0A1R3REG8_ASPC5</name>
<dbReference type="FunFam" id="3.40.720.10:FF:000051">
    <property type="entry name" value="Arylsulfatase"/>
    <property type="match status" value="1"/>
</dbReference>
<dbReference type="InterPro" id="IPR017850">
    <property type="entry name" value="Alkaline_phosphatase_core_sf"/>
</dbReference>
<feature type="signal peptide" evidence="7">
    <location>
        <begin position="1"/>
        <end position="16"/>
    </location>
</feature>
<evidence type="ECO:0000256" key="5">
    <source>
        <dbReference type="PIRNR" id="PIRNR000972"/>
    </source>
</evidence>
<dbReference type="EMBL" id="KV907506">
    <property type="protein sequence ID" value="OOF92880.1"/>
    <property type="molecule type" value="Genomic_DNA"/>
</dbReference>
<dbReference type="STRING" id="602072.A0A1R3REG8"/>
<dbReference type="OrthoDB" id="96314at2759"/>
<keyword evidence="3 5" id="KW-0378">Hydrolase</keyword>
<proteinExistence type="inferred from homology"/>
<accession>A0A1R3REG8</accession>
<evidence type="ECO:0000256" key="2">
    <source>
        <dbReference type="ARBA" id="ARBA00022729"/>
    </source>
</evidence>
<evidence type="ECO:0000313" key="9">
    <source>
        <dbReference type="EMBL" id="OOF92880.1"/>
    </source>
</evidence>
<dbReference type="GO" id="GO:0004065">
    <property type="term" value="F:arylsulfatase activity"/>
    <property type="evidence" value="ECO:0007669"/>
    <property type="project" value="UniProtKB-UniRule"/>
</dbReference>
<dbReference type="PROSITE" id="PS00523">
    <property type="entry name" value="SULFATASE_1"/>
    <property type="match status" value="1"/>
</dbReference>
<gene>
    <name evidence="9" type="ORF">ASPCADRAFT_174885</name>
</gene>
<dbReference type="CDD" id="cd16147">
    <property type="entry name" value="G6S"/>
    <property type="match status" value="1"/>
</dbReference>
<feature type="domain" description="Sulfatase N-terminal" evidence="8">
    <location>
        <begin position="34"/>
        <end position="382"/>
    </location>
</feature>
<keyword evidence="4" id="KW-0325">Glycoprotein</keyword>
<dbReference type="EC" id="3.1.6.1" evidence="5"/>
<dbReference type="InterPro" id="IPR012083">
    <property type="entry name" value="Arylsulfatase"/>
</dbReference>
<dbReference type="GO" id="GO:0008449">
    <property type="term" value="F:N-acetylglucosamine-6-sulfatase activity"/>
    <property type="evidence" value="ECO:0007669"/>
    <property type="project" value="TreeGrafter"/>
</dbReference>
<dbReference type="PANTHER" id="PTHR43108">
    <property type="entry name" value="N-ACETYLGLUCOSAMINE-6-SULFATASE FAMILY MEMBER"/>
    <property type="match status" value="1"/>
</dbReference>
<comment type="similarity">
    <text evidence="1 5">Belongs to the sulfatase family.</text>
</comment>
<dbReference type="Pfam" id="PF00884">
    <property type="entry name" value="Sulfatase"/>
    <property type="match status" value="1"/>
</dbReference>
<keyword evidence="2 7" id="KW-0732">Signal</keyword>
<evidence type="ECO:0000256" key="7">
    <source>
        <dbReference type="SAM" id="SignalP"/>
    </source>
</evidence>
<feature type="chain" id="PRO_5012503667" description="Arylsulfatase" evidence="7">
    <location>
        <begin position="17"/>
        <end position="578"/>
    </location>
</feature>
<comment type="PTM">
    <text evidence="6">The conversion to 3-oxoalanine (also known as C-formylglycine, FGly), of a serine or cysteine residue in prokaryotes and of a cysteine residue in eukaryotes, is critical for catalytic activity.</text>
</comment>
<evidence type="ECO:0000256" key="4">
    <source>
        <dbReference type="ARBA" id="ARBA00023180"/>
    </source>
</evidence>
<dbReference type="Gene3D" id="3.40.720.10">
    <property type="entry name" value="Alkaline Phosphatase, subunit A"/>
    <property type="match status" value="1"/>
</dbReference>
<reference evidence="10" key="1">
    <citation type="journal article" date="2017" name="Genome Biol.">
        <title>Comparative genomics reveals high biological diversity and specific adaptations in the industrially and medically important fungal genus Aspergillus.</title>
        <authorList>
            <person name="de Vries R.P."/>
            <person name="Riley R."/>
            <person name="Wiebenga A."/>
            <person name="Aguilar-Osorio G."/>
            <person name="Amillis S."/>
            <person name="Uchima C.A."/>
            <person name="Anderluh G."/>
            <person name="Asadollahi M."/>
            <person name="Askin M."/>
            <person name="Barry K."/>
            <person name="Battaglia E."/>
            <person name="Bayram O."/>
            <person name="Benocci T."/>
            <person name="Braus-Stromeyer S.A."/>
            <person name="Caldana C."/>
            <person name="Canovas D."/>
            <person name="Cerqueira G.C."/>
            <person name="Chen F."/>
            <person name="Chen W."/>
            <person name="Choi C."/>
            <person name="Clum A."/>
            <person name="Dos Santos R.A."/>
            <person name="Damasio A.R."/>
            <person name="Diallinas G."/>
            <person name="Emri T."/>
            <person name="Fekete E."/>
            <person name="Flipphi M."/>
            <person name="Freyberg S."/>
            <person name="Gallo A."/>
            <person name="Gournas C."/>
            <person name="Habgood R."/>
            <person name="Hainaut M."/>
            <person name="Harispe M.L."/>
            <person name="Henrissat B."/>
            <person name="Hilden K.S."/>
            <person name="Hope R."/>
            <person name="Hossain A."/>
            <person name="Karabika E."/>
            <person name="Karaffa L."/>
            <person name="Karanyi Z."/>
            <person name="Krasevec N."/>
            <person name="Kuo A."/>
            <person name="Kusch H."/>
            <person name="LaButti K."/>
            <person name="Lagendijk E.L."/>
            <person name="Lapidus A."/>
            <person name="Levasseur A."/>
            <person name="Lindquist E."/>
            <person name="Lipzen A."/>
            <person name="Logrieco A.F."/>
            <person name="MacCabe A."/>
            <person name="Maekelae M.R."/>
            <person name="Malavazi I."/>
            <person name="Melin P."/>
            <person name="Meyer V."/>
            <person name="Mielnichuk N."/>
            <person name="Miskei M."/>
            <person name="Molnar A.P."/>
            <person name="Mule G."/>
            <person name="Ngan C.Y."/>
            <person name="Orejas M."/>
            <person name="Orosz E."/>
            <person name="Ouedraogo J.P."/>
            <person name="Overkamp K.M."/>
            <person name="Park H.-S."/>
            <person name="Perrone G."/>
            <person name="Piumi F."/>
            <person name="Punt P.J."/>
            <person name="Ram A.F."/>
            <person name="Ramon A."/>
            <person name="Rauscher S."/>
            <person name="Record E."/>
            <person name="Riano-Pachon D.M."/>
            <person name="Robert V."/>
            <person name="Roehrig J."/>
            <person name="Ruller R."/>
            <person name="Salamov A."/>
            <person name="Salih N.S."/>
            <person name="Samson R.A."/>
            <person name="Sandor E."/>
            <person name="Sanguinetti M."/>
            <person name="Schuetze T."/>
            <person name="Sepcic K."/>
            <person name="Shelest E."/>
            <person name="Sherlock G."/>
            <person name="Sophianopoulou V."/>
            <person name="Squina F.M."/>
            <person name="Sun H."/>
            <person name="Susca A."/>
            <person name="Todd R.B."/>
            <person name="Tsang A."/>
            <person name="Unkles S.E."/>
            <person name="van de Wiele N."/>
            <person name="van Rossen-Uffink D."/>
            <person name="Oliveira J.V."/>
            <person name="Vesth T.C."/>
            <person name="Visser J."/>
            <person name="Yu J.-H."/>
            <person name="Zhou M."/>
            <person name="Andersen M.R."/>
            <person name="Archer D.B."/>
            <person name="Baker S.E."/>
            <person name="Benoit I."/>
            <person name="Brakhage A.A."/>
            <person name="Braus G.H."/>
            <person name="Fischer R."/>
            <person name="Frisvad J.C."/>
            <person name="Goldman G.H."/>
            <person name="Houbraken J."/>
            <person name="Oakley B."/>
            <person name="Pocsi I."/>
            <person name="Scazzocchio C."/>
            <person name="Seiboth B."/>
            <person name="vanKuyk P.A."/>
            <person name="Wortman J."/>
            <person name="Dyer P.S."/>
            <person name="Grigoriev I.V."/>
        </authorList>
    </citation>
    <scope>NUCLEOTIDE SEQUENCE [LARGE SCALE GENOMIC DNA]</scope>
    <source>
        <strain evidence="10">ITEM 5010</strain>
    </source>
</reference>
<feature type="modified residue" description="3-oxoalanine (Cys)" evidence="6">
    <location>
        <position position="78"/>
    </location>
</feature>
<keyword evidence="10" id="KW-1185">Reference proteome</keyword>
<dbReference type="Proteomes" id="UP000188318">
    <property type="component" value="Unassembled WGS sequence"/>
</dbReference>
<dbReference type="GO" id="GO:0005539">
    <property type="term" value="F:glycosaminoglycan binding"/>
    <property type="evidence" value="ECO:0007669"/>
    <property type="project" value="TreeGrafter"/>
</dbReference>
<evidence type="ECO:0000256" key="3">
    <source>
        <dbReference type="ARBA" id="ARBA00022801"/>
    </source>
</evidence>
<dbReference type="AlphaFoldDB" id="A0A1R3REG8"/>
<dbReference type="GO" id="GO:0018958">
    <property type="term" value="P:phenol-containing compound metabolic process"/>
    <property type="evidence" value="ECO:0007669"/>
    <property type="project" value="InterPro"/>
</dbReference>